<evidence type="ECO:0000313" key="3">
    <source>
        <dbReference type="Proteomes" id="UP001152872"/>
    </source>
</evidence>
<evidence type="ECO:0008006" key="4">
    <source>
        <dbReference type="Google" id="ProtNLM"/>
    </source>
</evidence>
<proteinExistence type="predicted"/>
<dbReference type="Gene3D" id="3.30.70.60">
    <property type="match status" value="1"/>
</dbReference>
<evidence type="ECO:0000313" key="2">
    <source>
        <dbReference type="EMBL" id="MDG3494211.1"/>
    </source>
</evidence>
<keyword evidence="1" id="KW-0472">Membrane</keyword>
<organism evidence="2 3">
    <name type="scientific">Pseudanabaena catenata USMAC16</name>
    <dbReference type="NCBI Taxonomy" id="1855837"/>
    <lineage>
        <taxon>Bacteria</taxon>
        <taxon>Bacillati</taxon>
        <taxon>Cyanobacteriota</taxon>
        <taxon>Cyanophyceae</taxon>
        <taxon>Pseudanabaenales</taxon>
        <taxon>Pseudanabaenaceae</taxon>
        <taxon>Pseudanabaena</taxon>
    </lineage>
</organism>
<reference evidence="2" key="1">
    <citation type="submission" date="2019-05" db="EMBL/GenBank/DDBJ databases">
        <title>Whole genome sequencing of Pseudanabaena catenata USMAC16.</title>
        <authorList>
            <person name="Khan Z."/>
            <person name="Omar W.M."/>
            <person name="Convey P."/>
            <person name="Merican F."/>
            <person name="Najimudin N."/>
        </authorList>
    </citation>
    <scope>NUCLEOTIDE SEQUENCE</scope>
    <source>
        <strain evidence="2">USMAC16</strain>
    </source>
</reference>
<evidence type="ECO:0000256" key="1">
    <source>
        <dbReference type="SAM" id="Phobius"/>
    </source>
</evidence>
<comment type="caution">
    <text evidence="2">The sequence shown here is derived from an EMBL/GenBank/DDBJ whole genome shotgun (WGS) entry which is preliminary data.</text>
</comment>
<gene>
    <name evidence="2" type="ORF">FEV09_06525</name>
</gene>
<dbReference type="Proteomes" id="UP001152872">
    <property type="component" value="Unassembled WGS sequence"/>
</dbReference>
<protein>
    <recommendedName>
        <fullName evidence="4">Pilus assembly protein PilO</fullName>
    </recommendedName>
</protein>
<feature type="transmembrane region" description="Helical" evidence="1">
    <location>
        <begin position="28"/>
        <end position="53"/>
    </location>
</feature>
<keyword evidence="1" id="KW-1133">Transmembrane helix</keyword>
<name>A0A9X4M5M8_9CYAN</name>
<dbReference type="InterPro" id="IPR014717">
    <property type="entry name" value="Transl_elong_EF1B/ribsomal_bS6"/>
</dbReference>
<dbReference type="RefSeq" id="WP_009626278.1">
    <property type="nucleotide sequence ID" value="NZ_VBTY01000037.1"/>
</dbReference>
<keyword evidence="3" id="KW-1185">Reference proteome</keyword>
<accession>A0A9X4M5M8</accession>
<dbReference type="AlphaFoldDB" id="A0A9X4M5M8"/>
<sequence length="252" mass="26895">MTNVGSASGIEGGAGGLTLFGITFTSKILGILMGVGGVALAAYVATSYVMPIWDQVQSAQKNIDTKKDAIKALEGQVASKGNIAQKIEEANQQNKFVLSLLPNVDNIDTLIRDIQEQIPKTIVIALPPNFSYELAGTMRTFQPSASVPGAQYDSYSFTIGFDGKFEDVLSTIQKIERLKPLLVIKDLKLTKKTLPAANFKFSRPIAAGKEKEILDILPPLIGADFTLQAFVPKTEAELKAAAAAAAATPPKK</sequence>
<dbReference type="EMBL" id="VBTY01000037">
    <property type="protein sequence ID" value="MDG3494211.1"/>
    <property type="molecule type" value="Genomic_DNA"/>
</dbReference>
<keyword evidence="1" id="KW-0812">Transmembrane</keyword>